<comment type="caution">
    <text evidence="1">The sequence shown here is derived from an EMBL/GenBank/DDBJ whole genome shotgun (WGS) entry which is preliminary data.</text>
</comment>
<gene>
    <name evidence="1" type="ORF">KP509_37G011300</name>
</gene>
<proteinExistence type="predicted"/>
<protein>
    <submittedName>
        <fullName evidence="1">Uncharacterized protein</fullName>
    </submittedName>
</protein>
<reference evidence="1" key="1">
    <citation type="submission" date="2021-08" db="EMBL/GenBank/DDBJ databases">
        <title>WGS assembly of Ceratopteris richardii.</title>
        <authorList>
            <person name="Marchant D.B."/>
            <person name="Chen G."/>
            <person name="Jenkins J."/>
            <person name="Shu S."/>
            <person name="Leebens-Mack J."/>
            <person name="Grimwood J."/>
            <person name="Schmutz J."/>
            <person name="Soltis P."/>
            <person name="Soltis D."/>
            <person name="Chen Z.-H."/>
        </authorList>
    </citation>
    <scope>NUCLEOTIDE SEQUENCE</scope>
    <source>
        <strain evidence="1">Whitten #5841</strain>
        <tissue evidence="1">Leaf</tissue>
    </source>
</reference>
<keyword evidence="2" id="KW-1185">Reference proteome</keyword>
<dbReference type="AlphaFoldDB" id="A0A8T2Q645"/>
<accession>A0A8T2Q645</accession>
<dbReference type="Proteomes" id="UP000825935">
    <property type="component" value="Chromosome 37"/>
</dbReference>
<evidence type="ECO:0000313" key="1">
    <source>
        <dbReference type="EMBL" id="KAH7279224.1"/>
    </source>
</evidence>
<name>A0A8T2Q645_CERRI</name>
<dbReference type="EMBL" id="CM035442">
    <property type="protein sequence ID" value="KAH7279224.1"/>
    <property type="molecule type" value="Genomic_DNA"/>
</dbReference>
<evidence type="ECO:0000313" key="2">
    <source>
        <dbReference type="Proteomes" id="UP000825935"/>
    </source>
</evidence>
<organism evidence="1 2">
    <name type="scientific">Ceratopteris richardii</name>
    <name type="common">Triangle waterfern</name>
    <dbReference type="NCBI Taxonomy" id="49495"/>
    <lineage>
        <taxon>Eukaryota</taxon>
        <taxon>Viridiplantae</taxon>
        <taxon>Streptophyta</taxon>
        <taxon>Embryophyta</taxon>
        <taxon>Tracheophyta</taxon>
        <taxon>Polypodiopsida</taxon>
        <taxon>Polypodiidae</taxon>
        <taxon>Polypodiales</taxon>
        <taxon>Pteridineae</taxon>
        <taxon>Pteridaceae</taxon>
        <taxon>Parkerioideae</taxon>
        <taxon>Ceratopteris</taxon>
    </lineage>
</organism>
<sequence>MFFWKEGSAGKEELQVQLHLWSMPSASGKRCGPFEFFDGWVEIRGNNPCGEDNEQCENLEPVLSGVLAKMDLVFGSCCHMIPWFLPPYSCMVKLDMLGDM</sequence>